<evidence type="ECO:0000256" key="1">
    <source>
        <dbReference type="SAM" id="MobiDB-lite"/>
    </source>
</evidence>
<keyword evidence="2" id="KW-0472">Membrane</keyword>
<evidence type="ECO:0000256" key="2">
    <source>
        <dbReference type="SAM" id="Phobius"/>
    </source>
</evidence>
<dbReference type="Pfam" id="PF25587">
    <property type="entry name" value="Rv2743c"/>
    <property type="match status" value="1"/>
</dbReference>
<evidence type="ECO:0000313" key="3">
    <source>
        <dbReference type="EMBL" id="OLF10771.1"/>
    </source>
</evidence>
<accession>A0A1Q8C8T9</accession>
<dbReference type="RefSeq" id="WP_075129382.1">
    <property type="nucleotide sequence ID" value="NZ_MSIE01000073.1"/>
</dbReference>
<gene>
    <name evidence="3" type="ORF">BU204_31215</name>
</gene>
<dbReference type="Proteomes" id="UP000185596">
    <property type="component" value="Unassembled WGS sequence"/>
</dbReference>
<protein>
    <submittedName>
        <fullName evidence="3">Uncharacterized protein</fullName>
    </submittedName>
</protein>
<dbReference type="AlphaFoldDB" id="A0A1Q8C8T9"/>
<proteinExistence type="predicted"/>
<dbReference type="InterPro" id="IPR057952">
    <property type="entry name" value="Rv2743c-like"/>
</dbReference>
<dbReference type="NCBIfam" id="NF047839">
    <property type="entry name" value="PspM_Rv2743c"/>
    <property type="match status" value="1"/>
</dbReference>
<dbReference type="STRING" id="1912961.BU204_31215"/>
<name>A0A1Q8C8T9_9PSEU</name>
<sequence>MALSGRDINQLTRLASRYVNGQVVQQVQDALARRGDEAVRIERQRRKLERRRMWASRWATAWALITAICMVFVVGALTGAIGTDDDPLTAAGGIAVSLVTGTLAIRAARKMTLLKRAQREFDEQHAPAAVRPAPTALPPKGSAAREPMQRLAEAETALAQVLAQLTGANAAVPAESVAQARATGTEAANALRAVAAQLAAVEVARDHAPPLERGPLVEGVTRLREQLDEGLDGYRSLVAAAGRVVAATSAPGPKQELTEATDHLAGLAAALRELSESAS</sequence>
<dbReference type="EMBL" id="MSIE01000073">
    <property type="protein sequence ID" value="OLF10771.1"/>
    <property type="molecule type" value="Genomic_DNA"/>
</dbReference>
<keyword evidence="4" id="KW-1185">Reference proteome</keyword>
<organism evidence="3 4">
    <name type="scientific">Actinophytocola xanthii</name>
    <dbReference type="NCBI Taxonomy" id="1912961"/>
    <lineage>
        <taxon>Bacteria</taxon>
        <taxon>Bacillati</taxon>
        <taxon>Actinomycetota</taxon>
        <taxon>Actinomycetes</taxon>
        <taxon>Pseudonocardiales</taxon>
        <taxon>Pseudonocardiaceae</taxon>
    </lineage>
</organism>
<keyword evidence="2" id="KW-1133">Transmembrane helix</keyword>
<reference evidence="3 4" key="1">
    <citation type="submission" date="2016-12" db="EMBL/GenBank/DDBJ databases">
        <title>The draft genome sequence of Actinophytocola sp. 11-183.</title>
        <authorList>
            <person name="Wang W."/>
            <person name="Yuan L."/>
        </authorList>
    </citation>
    <scope>NUCLEOTIDE SEQUENCE [LARGE SCALE GENOMIC DNA]</scope>
    <source>
        <strain evidence="3 4">11-183</strain>
    </source>
</reference>
<comment type="caution">
    <text evidence="3">The sequence shown here is derived from an EMBL/GenBank/DDBJ whole genome shotgun (WGS) entry which is preliminary data.</text>
</comment>
<feature type="region of interest" description="Disordered" evidence="1">
    <location>
        <begin position="123"/>
        <end position="149"/>
    </location>
</feature>
<feature type="transmembrane region" description="Helical" evidence="2">
    <location>
        <begin position="55"/>
        <end position="82"/>
    </location>
</feature>
<evidence type="ECO:0000313" key="4">
    <source>
        <dbReference type="Proteomes" id="UP000185596"/>
    </source>
</evidence>
<feature type="transmembrane region" description="Helical" evidence="2">
    <location>
        <begin position="88"/>
        <end position="108"/>
    </location>
</feature>
<keyword evidence="2" id="KW-0812">Transmembrane</keyword>